<name>A0A8H3FHW6_9LECA</name>
<protein>
    <submittedName>
        <fullName evidence="1">Uncharacterized protein</fullName>
    </submittedName>
</protein>
<dbReference type="SUPFAM" id="SSF52047">
    <property type="entry name" value="RNI-like"/>
    <property type="match status" value="1"/>
</dbReference>
<sequence>MPKGVKKAAPTKAIARSRLRFLTIPLELREHIYTDLLNSSPSTLFDLLLTNRQIADEAKPFLYRQPMIFDGQGEFVSWLKSIDRGCLRHVVDLHFKLHDIDPATIVGALGKRLRQASPDNNDNPYQEACELEIERLGKFFRHLPNIRSFTILPYENGDARPPYDMLVAFADMLEDQFPNLRSLTNYEELLPITFLTHYEKLQHLRFTGVSTSTRAEVIRTFRKLPELTNLEIWRPDANIEDDRYEKLSEVIGAGRCNIAEILGALPQLRALSYREYALSARPSAAFNPVRKTIFESLNMLEKHSSLRSLQILTNIDLLSRVQEKFESFISSSRSLRQLESYYDDMPAFEDLPRTTEAVIMRLDPLSELTPELLMDIFSGVKESRGRLPRLAEISLYIDSFPESERARRTAGWVRDKVRELGIRLRLKTWSGPSRF</sequence>
<gene>
    <name evidence="1" type="ORF">HETSPECPRED_005472</name>
</gene>
<comment type="caution">
    <text evidence="1">The sequence shown here is derived from an EMBL/GenBank/DDBJ whole genome shotgun (WGS) entry which is preliminary data.</text>
</comment>
<dbReference type="OrthoDB" id="4413570at2759"/>
<evidence type="ECO:0000313" key="2">
    <source>
        <dbReference type="Proteomes" id="UP000664521"/>
    </source>
</evidence>
<accession>A0A8H3FHW6</accession>
<dbReference type="Proteomes" id="UP000664521">
    <property type="component" value="Unassembled WGS sequence"/>
</dbReference>
<dbReference type="InterPro" id="IPR032675">
    <property type="entry name" value="LRR_dom_sf"/>
</dbReference>
<dbReference type="Gene3D" id="3.80.10.10">
    <property type="entry name" value="Ribonuclease Inhibitor"/>
    <property type="match status" value="1"/>
</dbReference>
<reference evidence="1" key="1">
    <citation type="submission" date="2021-03" db="EMBL/GenBank/DDBJ databases">
        <authorList>
            <person name="Tagirdzhanova G."/>
        </authorList>
    </citation>
    <scope>NUCLEOTIDE SEQUENCE</scope>
</reference>
<evidence type="ECO:0000313" key="1">
    <source>
        <dbReference type="EMBL" id="CAF9923955.1"/>
    </source>
</evidence>
<keyword evidence="2" id="KW-1185">Reference proteome</keyword>
<proteinExistence type="predicted"/>
<dbReference type="EMBL" id="CAJPDS010000034">
    <property type="protein sequence ID" value="CAF9923955.1"/>
    <property type="molecule type" value="Genomic_DNA"/>
</dbReference>
<dbReference type="AlphaFoldDB" id="A0A8H3FHW6"/>
<organism evidence="1 2">
    <name type="scientific">Heterodermia speciosa</name>
    <dbReference type="NCBI Taxonomy" id="116794"/>
    <lineage>
        <taxon>Eukaryota</taxon>
        <taxon>Fungi</taxon>
        <taxon>Dikarya</taxon>
        <taxon>Ascomycota</taxon>
        <taxon>Pezizomycotina</taxon>
        <taxon>Lecanoromycetes</taxon>
        <taxon>OSLEUM clade</taxon>
        <taxon>Lecanoromycetidae</taxon>
        <taxon>Caliciales</taxon>
        <taxon>Physciaceae</taxon>
        <taxon>Heterodermia</taxon>
    </lineage>
</organism>